<keyword evidence="3" id="KW-0808">Transferase</keyword>
<evidence type="ECO:0000313" key="8">
    <source>
        <dbReference type="EMBL" id="SFV56243.1"/>
    </source>
</evidence>
<dbReference type="InterPro" id="IPR051537">
    <property type="entry name" value="DNA_Adenine_Mtase"/>
</dbReference>
<dbReference type="AlphaFoldDB" id="A0A1W1BRU8"/>
<keyword evidence="5" id="KW-0680">Restriction system</keyword>
<dbReference type="EC" id="2.1.1.72" evidence="1"/>
<keyword evidence="2" id="KW-0489">Methyltransferase</keyword>
<evidence type="ECO:0000256" key="5">
    <source>
        <dbReference type="ARBA" id="ARBA00022747"/>
    </source>
</evidence>
<dbReference type="Gene3D" id="3.40.50.150">
    <property type="entry name" value="Vaccinia Virus protein VP39"/>
    <property type="match status" value="1"/>
</dbReference>
<protein>
    <recommendedName>
        <fullName evidence="1">site-specific DNA-methyltransferase (adenine-specific)</fullName>
        <ecNumber evidence="1">2.1.1.72</ecNumber>
    </recommendedName>
</protein>
<dbReference type="GO" id="GO:0009307">
    <property type="term" value="P:DNA restriction-modification system"/>
    <property type="evidence" value="ECO:0007669"/>
    <property type="project" value="UniProtKB-KW"/>
</dbReference>
<evidence type="ECO:0000256" key="6">
    <source>
        <dbReference type="ARBA" id="ARBA00047942"/>
    </source>
</evidence>
<dbReference type="InterPro" id="IPR029063">
    <property type="entry name" value="SAM-dependent_MTases_sf"/>
</dbReference>
<evidence type="ECO:0000259" key="7">
    <source>
        <dbReference type="Pfam" id="PF02384"/>
    </source>
</evidence>
<dbReference type="GO" id="GO:0009007">
    <property type="term" value="F:site-specific DNA-methyltransferase (adenine-specific) activity"/>
    <property type="evidence" value="ECO:0007669"/>
    <property type="project" value="UniProtKB-EC"/>
</dbReference>
<dbReference type="EMBL" id="FPHN01000062">
    <property type="protein sequence ID" value="SFV56243.1"/>
    <property type="molecule type" value="Genomic_DNA"/>
</dbReference>
<evidence type="ECO:0000256" key="3">
    <source>
        <dbReference type="ARBA" id="ARBA00022679"/>
    </source>
</evidence>
<organism evidence="8">
    <name type="scientific">hydrothermal vent metagenome</name>
    <dbReference type="NCBI Taxonomy" id="652676"/>
    <lineage>
        <taxon>unclassified sequences</taxon>
        <taxon>metagenomes</taxon>
        <taxon>ecological metagenomes</taxon>
    </lineage>
</organism>
<name>A0A1W1BRU8_9ZZZZ</name>
<keyword evidence="4" id="KW-0949">S-adenosyl-L-methionine</keyword>
<dbReference type="Pfam" id="PF02384">
    <property type="entry name" value="N6_Mtase"/>
    <property type="match status" value="1"/>
</dbReference>
<feature type="domain" description="DNA methylase adenine-specific" evidence="7">
    <location>
        <begin position="96"/>
        <end position="222"/>
    </location>
</feature>
<accession>A0A1W1BRU8</accession>
<dbReference type="GO" id="GO:0003677">
    <property type="term" value="F:DNA binding"/>
    <property type="evidence" value="ECO:0007669"/>
    <property type="project" value="InterPro"/>
</dbReference>
<evidence type="ECO:0000256" key="2">
    <source>
        <dbReference type="ARBA" id="ARBA00022603"/>
    </source>
</evidence>
<evidence type="ECO:0000256" key="1">
    <source>
        <dbReference type="ARBA" id="ARBA00011900"/>
    </source>
</evidence>
<reference evidence="8" key="1">
    <citation type="submission" date="2016-10" db="EMBL/GenBank/DDBJ databases">
        <authorList>
            <person name="de Groot N.N."/>
        </authorList>
    </citation>
    <scope>NUCLEOTIDE SEQUENCE</scope>
</reference>
<evidence type="ECO:0000256" key="4">
    <source>
        <dbReference type="ARBA" id="ARBA00022691"/>
    </source>
</evidence>
<dbReference type="SUPFAM" id="SSF53335">
    <property type="entry name" value="S-adenosyl-L-methionine-dependent methyltransferases"/>
    <property type="match status" value="1"/>
</dbReference>
<gene>
    <name evidence="8" type="ORF">MNB_SV-14-1812</name>
</gene>
<dbReference type="PANTHER" id="PTHR42933:SF3">
    <property type="entry name" value="TYPE I RESTRICTION ENZYME MJAVIII METHYLASE SUBUNIT"/>
    <property type="match status" value="1"/>
</dbReference>
<dbReference type="GO" id="GO:0032259">
    <property type="term" value="P:methylation"/>
    <property type="evidence" value="ECO:0007669"/>
    <property type="project" value="UniProtKB-KW"/>
</dbReference>
<dbReference type="PRINTS" id="PR00507">
    <property type="entry name" value="N12N6MTFRASE"/>
</dbReference>
<sequence>MNYEEAKKEFIKIVESYDYRYRKWEIFTDFCKMSAISLYQPFARDEALEKEYLEVVAKYDKKDVDIFPKLFSLVVMALSDRMGDFLGECFSALDLSSKYKGQFFTPYHISKLMASILGENTTEREGLSEPACGAGGMIIARADVLMELGVNYQQVMEVQAIDIDSLCVNMCYIQLTLLHISAEVIHGNSLTLEVFKTWYTPAYIMNATKRQVSSLDELKEDEIKVKVPNDSNENKIFYSDEELEVFATGRLFA</sequence>
<dbReference type="InterPro" id="IPR003356">
    <property type="entry name" value="DNA_methylase_A-5"/>
</dbReference>
<dbReference type="GO" id="GO:0008170">
    <property type="term" value="F:N-methyltransferase activity"/>
    <property type="evidence" value="ECO:0007669"/>
    <property type="project" value="InterPro"/>
</dbReference>
<comment type="catalytic activity">
    <reaction evidence="6">
        <text>a 2'-deoxyadenosine in DNA + S-adenosyl-L-methionine = an N(6)-methyl-2'-deoxyadenosine in DNA + S-adenosyl-L-homocysteine + H(+)</text>
        <dbReference type="Rhea" id="RHEA:15197"/>
        <dbReference type="Rhea" id="RHEA-COMP:12418"/>
        <dbReference type="Rhea" id="RHEA-COMP:12419"/>
        <dbReference type="ChEBI" id="CHEBI:15378"/>
        <dbReference type="ChEBI" id="CHEBI:57856"/>
        <dbReference type="ChEBI" id="CHEBI:59789"/>
        <dbReference type="ChEBI" id="CHEBI:90615"/>
        <dbReference type="ChEBI" id="CHEBI:90616"/>
        <dbReference type="EC" id="2.1.1.72"/>
    </reaction>
</comment>
<dbReference type="PANTHER" id="PTHR42933">
    <property type="entry name" value="SLR6095 PROTEIN"/>
    <property type="match status" value="1"/>
</dbReference>
<proteinExistence type="predicted"/>